<dbReference type="Pfam" id="PF00651">
    <property type="entry name" value="BTB"/>
    <property type="match status" value="1"/>
</dbReference>
<evidence type="ECO:0000259" key="2">
    <source>
        <dbReference type="PROSITE" id="PS50097"/>
    </source>
</evidence>
<dbReference type="CDD" id="cd18186">
    <property type="entry name" value="BTB_POZ_ZBTB_KLHL-like"/>
    <property type="match status" value="1"/>
</dbReference>
<evidence type="ECO:0000256" key="1">
    <source>
        <dbReference type="SAM" id="Coils"/>
    </source>
</evidence>
<dbReference type="AlphaFoldDB" id="A0A4Q4MGE1"/>
<accession>A0A4Q4MGE1</accession>
<dbReference type="Gene3D" id="3.30.710.10">
    <property type="entry name" value="Potassium Channel Kv1.1, Chain A"/>
    <property type="match status" value="1"/>
</dbReference>
<feature type="domain" description="BTB" evidence="2">
    <location>
        <begin position="23"/>
        <end position="93"/>
    </location>
</feature>
<organism evidence="3 4">
    <name type="scientific">Alternaria tenuissima</name>
    <dbReference type="NCBI Taxonomy" id="119927"/>
    <lineage>
        <taxon>Eukaryota</taxon>
        <taxon>Fungi</taxon>
        <taxon>Dikarya</taxon>
        <taxon>Ascomycota</taxon>
        <taxon>Pezizomycotina</taxon>
        <taxon>Dothideomycetes</taxon>
        <taxon>Pleosporomycetidae</taxon>
        <taxon>Pleosporales</taxon>
        <taxon>Pleosporineae</taxon>
        <taxon>Pleosporaceae</taxon>
        <taxon>Alternaria</taxon>
        <taxon>Alternaria sect. Alternaria</taxon>
        <taxon>Alternaria alternata complex</taxon>
    </lineage>
</organism>
<dbReference type="InterPro" id="IPR011333">
    <property type="entry name" value="SKP1/BTB/POZ_sf"/>
</dbReference>
<protein>
    <recommendedName>
        <fullName evidence="2">BTB domain-containing protein</fullName>
    </recommendedName>
</protein>
<dbReference type="SUPFAM" id="SSF54695">
    <property type="entry name" value="POZ domain"/>
    <property type="match status" value="1"/>
</dbReference>
<dbReference type="EMBL" id="PDXA01000019">
    <property type="protein sequence ID" value="RYN49754.1"/>
    <property type="molecule type" value="Genomic_DNA"/>
</dbReference>
<dbReference type="PANTHER" id="PTHR47843:SF5">
    <property type="entry name" value="BTB_POZ DOMAIN PROTEIN"/>
    <property type="match status" value="1"/>
</dbReference>
<reference evidence="4" key="1">
    <citation type="journal article" date="2019" name="bioRxiv">
        <title>Genomics, evolutionary history and diagnostics of the Alternaria alternata species group including apple and Asian pear pathotypes.</title>
        <authorList>
            <person name="Armitage A.D."/>
            <person name="Cockerton H.M."/>
            <person name="Sreenivasaprasad S."/>
            <person name="Woodhall J.W."/>
            <person name="Lane C.R."/>
            <person name="Harrison R.J."/>
            <person name="Clarkson J.P."/>
        </authorList>
    </citation>
    <scope>NUCLEOTIDE SEQUENCE [LARGE SCALE GENOMIC DNA]</scope>
    <source>
        <strain evidence="4">FERA 1082</strain>
    </source>
</reference>
<gene>
    <name evidence="3" type="ORF">AA0114_g6245</name>
</gene>
<dbReference type="Proteomes" id="UP000292402">
    <property type="component" value="Unassembled WGS sequence"/>
</dbReference>
<name>A0A4Q4MGE1_9PLEO</name>
<evidence type="ECO:0000313" key="3">
    <source>
        <dbReference type="EMBL" id="RYN49754.1"/>
    </source>
</evidence>
<dbReference type="InterPro" id="IPR000210">
    <property type="entry name" value="BTB/POZ_dom"/>
</dbReference>
<dbReference type="PANTHER" id="PTHR47843">
    <property type="entry name" value="BTB DOMAIN-CONTAINING PROTEIN-RELATED"/>
    <property type="match status" value="1"/>
</dbReference>
<comment type="caution">
    <text evidence="3">The sequence shown here is derived from an EMBL/GenBank/DDBJ whole genome shotgun (WGS) entry which is preliminary data.</text>
</comment>
<keyword evidence="1" id="KW-0175">Coiled coil</keyword>
<proteinExistence type="predicted"/>
<sequence>MATPVPNAHVMMMKELLASGDYSDFTITCGSDTYRVHKAIVCKRSGFFERAERFPRPVGEEASEGKVDLTQDEPEIVRLLVEYLYENDYEAESDEKRKQKQAAKDLRSQLNSDRNRYELYFPHNLGYYHSPNSVCPHHRCVTSSPQNCVDFTCKICAPILEAGKTDPKLLLVHSKMYAIGDKYDVAGLKELACKKFSPIGMSLWNNEAFVQAAEHVLNSTPDSDVGLREVLCQTIVSHIELLNKPAVADLLDKHTKFMFKVLRRVSELKAGLKPSA</sequence>
<feature type="coiled-coil region" evidence="1">
    <location>
        <begin position="86"/>
        <end position="116"/>
    </location>
</feature>
<evidence type="ECO:0000313" key="4">
    <source>
        <dbReference type="Proteomes" id="UP000292402"/>
    </source>
</evidence>
<dbReference type="PROSITE" id="PS50097">
    <property type="entry name" value="BTB"/>
    <property type="match status" value="1"/>
</dbReference>